<gene>
    <name evidence="1" type="ORF">O181_032642</name>
</gene>
<dbReference type="OrthoDB" id="424402at2759"/>
<name>A0A9Q3H6F4_9BASI</name>
<comment type="caution">
    <text evidence="1">The sequence shown here is derived from an EMBL/GenBank/DDBJ whole genome shotgun (WGS) entry which is preliminary data.</text>
</comment>
<keyword evidence="2" id="KW-1185">Reference proteome</keyword>
<protein>
    <submittedName>
        <fullName evidence="1">Uncharacterized protein</fullName>
    </submittedName>
</protein>
<dbReference type="AlphaFoldDB" id="A0A9Q3H6F4"/>
<dbReference type="EMBL" id="AVOT02011821">
    <property type="protein sequence ID" value="MBW0492927.1"/>
    <property type="molecule type" value="Genomic_DNA"/>
</dbReference>
<reference evidence="1" key="1">
    <citation type="submission" date="2021-03" db="EMBL/GenBank/DDBJ databases">
        <title>Draft genome sequence of rust myrtle Austropuccinia psidii MF-1, a brazilian biotype.</title>
        <authorList>
            <person name="Quecine M.C."/>
            <person name="Pachon D.M.R."/>
            <person name="Bonatelli M.L."/>
            <person name="Correr F.H."/>
            <person name="Franceschini L.M."/>
            <person name="Leite T.F."/>
            <person name="Margarido G.R.A."/>
            <person name="Almeida C.A."/>
            <person name="Ferrarezi J.A."/>
            <person name="Labate C.A."/>
        </authorList>
    </citation>
    <scope>NUCLEOTIDE SEQUENCE</scope>
    <source>
        <strain evidence="1">MF-1</strain>
    </source>
</reference>
<accession>A0A9Q3H6F4</accession>
<organism evidence="1 2">
    <name type="scientific">Austropuccinia psidii MF-1</name>
    <dbReference type="NCBI Taxonomy" id="1389203"/>
    <lineage>
        <taxon>Eukaryota</taxon>
        <taxon>Fungi</taxon>
        <taxon>Dikarya</taxon>
        <taxon>Basidiomycota</taxon>
        <taxon>Pucciniomycotina</taxon>
        <taxon>Pucciniomycetes</taxon>
        <taxon>Pucciniales</taxon>
        <taxon>Sphaerophragmiaceae</taxon>
        <taxon>Austropuccinia</taxon>
    </lineage>
</organism>
<evidence type="ECO:0000313" key="2">
    <source>
        <dbReference type="Proteomes" id="UP000765509"/>
    </source>
</evidence>
<evidence type="ECO:0000313" key="1">
    <source>
        <dbReference type="EMBL" id="MBW0492927.1"/>
    </source>
</evidence>
<sequence length="230" mass="26285">MDLPSALDFRLVQVTHKTKISKCVSASLLLLDDDDHRPLCLHTLPSLETPLEEIHNIITKSKINPDKNAVGKLISIVEIIKRQFSSQSKFDITKRRKMNENESYQTSSFDVLHQYNQYGSLQNFILNRLTSKAQDQADKQIQIMNHHNQILDEFLDQERKRPRQTHTPYLKVYLSRTRIPSLDNSLNVSYQAPSPDVQIKTTSSQSENVAVTAAELLGELLEDDCMIAPV</sequence>
<proteinExistence type="predicted"/>
<dbReference type="Proteomes" id="UP000765509">
    <property type="component" value="Unassembled WGS sequence"/>
</dbReference>